<dbReference type="PROSITE" id="PS50086">
    <property type="entry name" value="TBC_RABGAP"/>
    <property type="match status" value="1"/>
</dbReference>
<dbReference type="GO" id="GO:0031267">
    <property type="term" value="F:small GTPase binding"/>
    <property type="evidence" value="ECO:0007669"/>
    <property type="project" value="TreeGrafter"/>
</dbReference>
<keyword evidence="1" id="KW-0343">GTPase activation</keyword>
<name>A0A167Q773_PHYB8</name>
<dbReference type="VEuPathDB" id="FungiDB:PHYBLDRAFT_121036"/>
<dbReference type="InParanoid" id="A0A167Q773"/>
<dbReference type="PANTHER" id="PTHR47219">
    <property type="entry name" value="RAB GTPASE-ACTIVATING PROTEIN 1-LIKE"/>
    <property type="match status" value="1"/>
</dbReference>
<dbReference type="OrthoDB" id="159449at2759"/>
<dbReference type="InterPro" id="IPR000195">
    <property type="entry name" value="Rab-GAP-TBC_dom"/>
</dbReference>
<dbReference type="Pfam" id="PF23436">
    <property type="entry name" value="RabGap-TBC_2"/>
    <property type="match status" value="1"/>
</dbReference>
<feature type="non-terminal residue" evidence="3">
    <location>
        <position position="210"/>
    </location>
</feature>
<organism evidence="3 4">
    <name type="scientific">Phycomyces blakesleeanus (strain ATCC 8743b / DSM 1359 / FGSC 10004 / NBRC 33097 / NRRL 1555)</name>
    <dbReference type="NCBI Taxonomy" id="763407"/>
    <lineage>
        <taxon>Eukaryota</taxon>
        <taxon>Fungi</taxon>
        <taxon>Fungi incertae sedis</taxon>
        <taxon>Mucoromycota</taxon>
        <taxon>Mucoromycotina</taxon>
        <taxon>Mucoromycetes</taxon>
        <taxon>Mucorales</taxon>
        <taxon>Phycomycetaceae</taxon>
        <taxon>Phycomyces</taxon>
    </lineage>
</organism>
<evidence type="ECO:0000313" key="4">
    <source>
        <dbReference type="Proteomes" id="UP000077315"/>
    </source>
</evidence>
<keyword evidence="4" id="KW-1185">Reference proteome</keyword>
<dbReference type="Proteomes" id="UP000077315">
    <property type="component" value="Unassembled WGS sequence"/>
</dbReference>
<reference evidence="4" key="1">
    <citation type="submission" date="2015-06" db="EMBL/GenBank/DDBJ databases">
        <title>Expansion of signal transduction pathways in fungi by whole-genome duplication.</title>
        <authorList>
            <consortium name="DOE Joint Genome Institute"/>
            <person name="Corrochano L.M."/>
            <person name="Kuo A."/>
            <person name="Marcet-Houben M."/>
            <person name="Polaino S."/>
            <person name="Salamov A."/>
            <person name="Villalobos J.M."/>
            <person name="Alvarez M.I."/>
            <person name="Avalos J."/>
            <person name="Benito E.P."/>
            <person name="Benoit I."/>
            <person name="Burger G."/>
            <person name="Camino L.P."/>
            <person name="Canovas D."/>
            <person name="Cerda-Olmedo E."/>
            <person name="Cheng J.-F."/>
            <person name="Dominguez A."/>
            <person name="Elias M."/>
            <person name="Eslava A.P."/>
            <person name="Glaser F."/>
            <person name="Grimwood J."/>
            <person name="Gutierrez G."/>
            <person name="Heitman J."/>
            <person name="Henrissat B."/>
            <person name="Iturriaga E.A."/>
            <person name="Lang B.F."/>
            <person name="Lavin J.L."/>
            <person name="Lee S."/>
            <person name="Li W."/>
            <person name="Lindquist E."/>
            <person name="Lopez-Garcia S."/>
            <person name="Luque E.M."/>
            <person name="Marcos A.T."/>
            <person name="Martin J."/>
            <person name="McCluskey K."/>
            <person name="Medina H.R."/>
            <person name="Miralles-Duran A."/>
            <person name="Miyazaki A."/>
            <person name="Munoz-Torres E."/>
            <person name="Oguiza J.A."/>
            <person name="Ohm R."/>
            <person name="Olmedo M."/>
            <person name="Orejas M."/>
            <person name="Ortiz-Castellanos L."/>
            <person name="Pisabarro A.G."/>
            <person name="Rodriguez-Romero J."/>
            <person name="Ruiz-Herrera J."/>
            <person name="Ruiz-Vazquez R."/>
            <person name="Sanz C."/>
            <person name="Schackwitz W."/>
            <person name="Schmutz J."/>
            <person name="Shahriari M."/>
            <person name="Shelest E."/>
            <person name="Silva-Franco F."/>
            <person name="Soanes D."/>
            <person name="Syed K."/>
            <person name="Tagua V.G."/>
            <person name="Talbot N.J."/>
            <person name="Thon M."/>
            <person name="De vries R.P."/>
            <person name="Wiebenga A."/>
            <person name="Yadav J.S."/>
            <person name="Braun E.L."/>
            <person name="Baker S."/>
            <person name="Garre V."/>
            <person name="Horwitz B."/>
            <person name="Torres-Martinez S."/>
            <person name="Idnurm A."/>
            <person name="Herrera-Estrella A."/>
            <person name="Gabaldon T."/>
            <person name="Grigoriev I.V."/>
        </authorList>
    </citation>
    <scope>NUCLEOTIDE SEQUENCE [LARGE SCALE GENOMIC DNA]</scope>
    <source>
        <strain evidence="4">NRRL 1555(-)</strain>
    </source>
</reference>
<dbReference type="STRING" id="763407.A0A167Q773"/>
<dbReference type="AlphaFoldDB" id="A0A167Q773"/>
<proteinExistence type="predicted"/>
<dbReference type="GO" id="GO:0005096">
    <property type="term" value="F:GTPase activator activity"/>
    <property type="evidence" value="ECO:0007669"/>
    <property type="project" value="UniProtKB-KW"/>
</dbReference>
<accession>A0A167Q773</accession>
<dbReference type="PANTHER" id="PTHR47219:SF9">
    <property type="entry name" value="GTPASE ACTIVATING PROTEIN AND CENTROSOME-ASSOCIATED, ISOFORM B"/>
    <property type="match status" value="1"/>
</dbReference>
<dbReference type="InterPro" id="IPR035969">
    <property type="entry name" value="Rab-GAP_TBC_sf"/>
</dbReference>
<gene>
    <name evidence="3" type="ORF">PHYBLDRAFT_121036</name>
</gene>
<feature type="domain" description="Rab-GAP TBC" evidence="2">
    <location>
        <begin position="1"/>
        <end position="177"/>
    </location>
</feature>
<dbReference type="GeneID" id="28989682"/>
<evidence type="ECO:0000259" key="2">
    <source>
        <dbReference type="PROSITE" id="PS50086"/>
    </source>
</evidence>
<dbReference type="FunFam" id="1.10.8.270:FF:000001">
    <property type="entry name" value="TBC1 domain family member 1"/>
    <property type="match status" value="1"/>
</dbReference>
<protein>
    <recommendedName>
        <fullName evidence="2">Rab-GAP TBC domain-containing protein</fullName>
    </recommendedName>
</protein>
<dbReference type="EMBL" id="KV440972">
    <property type="protein sequence ID" value="OAD79198.1"/>
    <property type="molecule type" value="Genomic_DNA"/>
</dbReference>
<dbReference type="SMART" id="SM00164">
    <property type="entry name" value="TBC"/>
    <property type="match status" value="1"/>
</dbReference>
<evidence type="ECO:0000256" key="1">
    <source>
        <dbReference type="ARBA" id="ARBA00022468"/>
    </source>
</evidence>
<dbReference type="RefSeq" id="XP_018297238.1">
    <property type="nucleotide sequence ID" value="XM_018428776.1"/>
</dbReference>
<sequence length="210" mass="24131">MARSSATNLESMYDSLVLEETQSPSPYERVIKRDLSRTFPHIEMFKADGGEGQQAMGRLLKAYSVYDAHVGYCQGLAFLVGPLLMVMPEKQAFCVFVRLMETYDMRTMFTLNMEGLHLRLHQFQTLLSQRCPRLDAHLTQHSIHPAMYASQWYLTLFAYSLPLPLVLRIYDLALAEGAVETITRVAIALMVKNEEHLLDIDDFEELMIYL</sequence>
<evidence type="ECO:0000313" key="3">
    <source>
        <dbReference type="EMBL" id="OAD79198.1"/>
    </source>
</evidence>
<dbReference type="Gene3D" id="1.10.472.80">
    <property type="entry name" value="Ypt/Rab-GAP domain of gyp1p, domain 3"/>
    <property type="match status" value="1"/>
</dbReference>
<dbReference type="SUPFAM" id="SSF47923">
    <property type="entry name" value="Ypt/Rab-GAP domain of gyp1p"/>
    <property type="match status" value="2"/>
</dbReference>
<dbReference type="InterPro" id="IPR050302">
    <property type="entry name" value="Rab_GAP_TBC_domain"/>
</dbReference>
<dbReference type="Gene3D" id="1.10.8.270">
    <property type="entry name" value="putative rabgap domain of human tbc1 domain family member 14 like domains"/>
    <property type="match status" value="1"/>
</dbReference>